<proteinExistence type="predicted"/>
<protein>
    <submittedName>
        <fullName evidence="1">Uncharacterized protein</fullName>
    </submittedName>
</protein>
<accession>A0A8X6NGV3</accession>
<gene>
    <name evidence="1" type="ORF">NPIL_519231</name>
</gene>
<dbReference type="AlphaFoldDB" id="A0A8X6NGV3"/>
<name>A0A8X6NGV3_NEPPI</name>
<evidence type="ECO:0000313" key="2">
    <source>
        <dbReference type="Proteomes" id="UP000887013"/>
    </source>
</evidence>
<keyword evidence="2" id="KW-1185">Reference proteome</keyword>
<dbReference type="EMBL" id="BMAW01104176">
    <property type="protein sequence ID" value="GFT12893.1"/>
    <property type="molecule type" value="Genomic_DNA"/>
</dbReference>
<reference evidence="1" key="1">
    <citation type="submission" date="2020-08" db="EMBL/GenBank/DDBJ databases">
        <title>Multicomponent nature underlies the extraordinary mechanical properties of spider dragline silk.</title>
        <authorList>
            <person name="Kono N."/>
            <person name="Nakamura H."/>
            <person name="Mori M."/>
            <person name="Yoshida Y."/>
            <person name="Ohtoshi R."/>
            <person name="Malay A.D."/>
            <person name="Moran D.A.P."/>
            <person name="Tomita M."/>
            <person name="Numata K."/>
            <person name="Arakawa K."/>
        </authorList>
    </citation>
    <scope>NUCLEOTIDE SEQUENCE</scope>
</reference>
<comment type="caution">
    <text evidence="1">The sequence shown here is derived from an EMBL/GenBank/DDBJ whole genome shotgun (WGS) entry which is preliminary data.</text>
</comment>
<sequence length="285" mass="32087">MFSSPCDASPLSQGVPSIFFTHGMESIAWFYSSFHSWLETCGFQHFLGQSIIPLKAGFQNVGPNVGKEKDPEKGENVPNDWFRAMLLSSHPTQSPLFLGPLSIVVVIFHGSRALAQRTGVAMPQHVFHQTMHGEHMSTHGGFRPHHRLQADWTLFDHLEGGRRPVVCVYRIHQRLSKRHPPIKGLGVEFVPNLQGQVVQFGDAILFPNEIRVDPAPLLGQLFHILLIKLTGFNLHPHLLSHIGHMRRIVSGMQLFQVLDEQILVRQVEREGLGRLQGHQTMAKVL</sequence>
<dbReference type="Proteomes" id="UP000887013">
    <property type="component" value="Unassembled WGS sequence"/>
</dbReference>
<organism evidence="1 2">
    <name type="scientific">Nephila pilipes</name>
    <name type="common">Giant wood spider</name>
    <name type="synonym">Nephila maculata</name>
    <dbReference type="NCBI Taxonomy" id="299642"/>
    <lineage>
        <taxon>Eukaryota</taxon>
        <taxon>Metazoa</taxon>
        <taxon>Ecdysozoa</taxon>
        <taxon>Arthropoda</taxon>
        <taxon>Chelicerata</taxon>
        <taxon>Arachnida</taxon>
        <taxon>Araneae</taxon>
        <taxon>Araneomorphae</taxon>
        <taxon>Entelegynae</taxon>
        <taxon>Araneoidea</taxon>
        <taxon>Nephilidae</taxon>
        <taxon>Nephila</taxon>
    </lineage>
</organism>
<evidence type="ECO:0000313" key="1">
    <source>
        <dbReference type="EMBL" id="GFT12893.1"/>
    </source>
</evidence>